<name>A0ABZ2LD97_9BACT</name>
<dbReference type="Proteomes" id="UP001374803">
    <property type="component" value="Chromosome"/>
</dbReference>
<dbReference type="EMBL" id="CP089983">
    <property type="protein sequence ID" value="WXB07166.1"/>
    <property type="molecule type" value="Genomic_DNA"/>
</dbReference>
<protein>
    <submittedName>
        <fullName evidence="2">Uncharacterized protein</fullName>
    </submittedName>
</protein>
<keyword evidence="1" id="KW-0472">Membrane</keyword>
<accession>A0ABZ2LD97</accession>
<reference evidence="2" key="1">
    <citation type="submission" date="2021-12" db="EMBL/GenBank/DDBJ databases">
        <title>Discovery of the Pendulisporaceae a myxobacterial family with distinct sporulation behavior and unique specialized metabolism.</title>
        <authorList>
            <person name="Garcia R."/>
            <person name="Popoff A."/>
            <person name="Bader C.D."/>
            <person name="Loehr J."/>
            <person name="Walesch S."/>
            <person name="Walt C."/>
            <person name="Boldt J."/>
            <person name="Bunk B."/>
            <person name="Haeckl F.J.F.P.J."/>
            <person name="Gunesch A.P."/>
            <person name="Birkelbach J."/>
            <person name="Nuebel U."/>
            <person name="Pietschmann T."/>
            <person name="Bach T."/>
            <person name="Mueller R."/>
        </authorList>
    </citation>
    <scope>NUCLEOTIDE SEQUENCE</scope>
    <source>
        <strain evidence="2">MSr11367</strain>
    </source>
</reference>
<evidence type="ECO:0000313" key="3">
    <source>
        <dbReference type="Proteomes" id="UP001374803"/>
    </source>
</evidence>
<gene>
    <name evidence="2" type="ORF">LVJ94_07945</name>
</gene>
<evidence type="ECO:0000256" key="1">
    <source>
        <dbReference type="SAM" id="Phobius"/>
    </source>
</evidence>
<keyword evidence="1" id="KW-1133">Transmembrane helix</keyword>
<evidence type="ECO:0000313" key="2">
    <source>
        <dbReference type="EMBL" id="WXB07166.1"/>
    </source>
</evidence>
<organism evidence="2 3">
    <name type="scientific">Pendulispora rubella</name>
    <dbReference type="NCBI Taxonomy" id="2741070"/>
    <lineage>
        <taxon>Bacteria</taxon>
        <taxon>Pseudomonadati</taxon>
        <taxon>Myxococcota</taxon>
        <taxon>Myxococcia</taxon>
        <taxon>Myxococcales</taxon>
        <taxon>Sorangiineae</taxon>
        <taxon>Pendulisporaceae</taxon>
        <taxon>Pendulispora</taxon>
    </lineage>
</organism>
<keyword evidence="1" id="KW-0812">Transmembrane</keyword>
<feature type="transmembrane region" description="Helical" evidence="1">
    <location>
        <begin position="24"/>
        <end position="47"/>
    </location>
</feature>
<sequence length="55" mass="5815">MAIELPDGVVASGERISKPSMRAWWTPVAFTVGLVGPSMTALAVLGFQSKPLQSK</sequence>
<keyword evidence="3" id="KW-1185">Reference proteome</keyword>
<proteinExistence type="predicted"/>
<dbReference type="RefSeq" id="WP_394836826.1">
    <property type="nucleotide sequence ID" value="NZ_CP089929.1"/>
</dbReference>